<dbReference type="OrthoDB" id="52479at2157"/>
<feature type="compositionally biased region" description="Basic and acidic residues" evidence="5">
    <location>
        <begin position="56"/>
        <end position="73"/>
    </location>
</feature>
<keyword evidence="3 4" id="KW-0687">Ribonucleoprotein</keyword>
<dbReference type="EMBL" id="AEMG01000019">
    <property type="protein sequence ID" value="EFW90835.1"/>
    <property type="molecule type" value="Genomic_DNA"/>
</dbReference>
<keyword evidence="9" id="KW-1185">Reference proteome</keyword>
<dbReference type="STRING" id="797209.GCA_000376445_03070"/>
<reference evidence="9" key="3">
    <citation type="submission" date="2016-11" db="EMBL/GenBank/DDBJ databases">
        <authorList>
            <person name="Varghese N."/>
            <person name="Submissions S."/>
        </authorList>
    </citation>
    <scope>NUCLEOTIDE SEQUENCE [LARGE SCALE GENOMIC DNA]</scope>
    <source>
        <strain evidence="9">DX253</strain>
    </source>
</reference>
<evidence type="ECO:0000256" key="4">
    <source>
        <dbReference type="HAMAP-Rule" id="MF_00511"/>
    </source>
</evidence>
<evidence type="ECO:0000256" key="1">
    <source>
        <dbReference type="ARBA" id="ARBA00010444"/>
    </source>
</evidence>
<dbReference type="SUPFAM" id="SSF116820">
    <property type="entry name" value="Rps17e-like"/>
    <property type="match status" value="1"/>
</dbReference>
<proteinExistence type="inferred from homology"/>
<dbReference type="GO" id="GO:0006412">
    <property type="term" value="P:translation"/>
    <property type="evidence" value="ECO:0007669"/>
    <property type="project" value="UniProtKB-UniRule"/>
</dbReference>
<evidence type="ECO:0000313" key="6">
    <source>
        <dbReference type="EMBL" id="EFW90835.1"/>
    </source>
</evidence>
<dbReference type="AlphaFoldDB" id="E7QX32"/>
<dbReference type="PATRIC" id="fig|797209.4.peg.3293"/>
<name>E7QX32_HALPU</name>
<evidence type="ECO:0000256" key="3">
    <source>
        <dbReference type="ARBA" id="ARBA00023274"/>
    </source>
</evidence>
<dbReference type="eggNOG" id="arCOG01885">
    <property type="taxonomic scope" value="Archaea"/>
</dbReference>
<reference evidence="6 8" key="1">
    <citation type="journal article" date="2014" name="ISME J.">
        <title>Trehalose/2-sulfotrehalose biosynthesis and glycine-betaine uptake are widely spread mechanisms for osmoadaptation in the Halobacteriales.</title>
        <authorList>
            <person name="Youssef N.H."/>
            <person name="Savage-Ashlock K.N."/>
            <person name="McCully A.L."/>
            <person name="Luedtke B."/>
            <person name="Shaw E.I."/>
            <person name="Hoff W.D."/>
            <person name="Elshahed M.S."/>
        </authorList>
    </citation>
    <scope>NUCLEOTIDE SEQUENCE [LARGE SCALE GENOMIC DNA]</scope>
    <source>
        <strain evidence="6 8">DX253</strain>
    </source>
</reference>
<evidence type="ECO:0000256" key="5">
    <source>
        <dbReference type="SAM" id="MobiDB-lite"/>
    </source>
</evidence>
<dbReference type="HAMAP" id="MF_00511">
    <property type="entry name" value="Ribosomal_eS17"/>
    <property type="match status" value="1"/>
</dbReference>
<dbReference type="EMBL" id="FRAN01000001">
    <property type="protein sequence ID" value="SHK23460.1"/>
    <property type="molecule type" value="Genomic_DNA"/>
</dbReference>
<dbReference type="Gene3D" id="1.10.60.20">
    <property type="entry name" value="Ribosomal protein S17e-like"/>
    <property type="match status" value="1"/>
</dbReference>
<dbReference type="GO" id="GO:1990904">
    <property type="term" value="C:ribonucleoprotein complex"/>
    <property type="evidence" value="ECO:0007669"/>
    <property type="project" value="UniProtKB-KW"/>
</dbReference>
<comment type="similarity">
    <text evidence="1 4">Belongs to the eukaryotic ribosomal protein eS17 family.</text>
</comment>
<dbReference type="InterPro" id="IPR018273">
    <property type="entry name" value="Ribosomal_eS17_CS"/>
</dbReference>
<dbReference type="PROSITE" id="PS00712">
    <property type="entry name" value="RIBOSOMAL_S17E"/>
    <property type="match status" value="1"/>
</dbReference>
<accession>E7QX32</accession>
<evidence type="ECO:0000313" key="8">
    <source>
        <dbReference type="Proteomes" id="UP000003751"/>
    </source>
</evidence>
<dbReference type="InterPro" id="IPR001210">
    <property type="entry name" value="Ribosomal_eS17"/>
</dbReference>
<dbReference type="Proteomes" id="UP000003751">
    <property type="component" value="Unassembled WGS sequence"/>
</dbReference>
<keyword evidence="2 4" id="KW-0689">Ribosomal protein</keyword>
<evidence type="ECO:0000313" key="7">
    <source>
        <dbReference type="EMBL" id="SHK23460.1"/>
    </source>
</evidence>
<dbReference type="GO" id="GO:0003735">
    <property type="term" value="F:structural constituent of ribosome"/>
    <property type="evidence" value="ECO:0007669"/>
    <property type="project" value="InterPro"/>
</dbReference>
<feature type="region of interest" description="Disordered" evidence="5">
    <location>
        <begin position="54"/>
        <end position="73"/>
    </location>
</feature>
<organism evidence="6 8">
    <name type="scientific">Haladaptatus paucihalophilus DX253</name>
    <dbReference type="NCBI Taxonomy" id="797209"/>
    <lineage>
        <taxon>Archaea</taxon>
        <taxon>Methanobacteriati</taxon>
        <taxon>Methanobacteriota</taxon>
        <taxon>Stenosarchaea group</taxon>
        <taxon>Halobacteria</taxon>
        <taxon>Halobacteriales</taxon>
        <taxon>Haladaptataceae</taxon>
        <taxon>Haladaptatus</taxon>
    </lineage>
</organism>
<evidence type="ECO:0000256" key="2">
    <source>
        <dbReference type="ARBA" id="ARBA00022980"/>
    </source>
</evidence>
<dbReference type="RefSeq" id="WP_007981765.1">
    <property type="nucleotide sequence ID" value="NZ_AEMG01000019.1"/>
</dbReference>
<dbReference type="Pfam" id="PF00833">
    <property type="entry name" value="Ribosomal_S17e"/>
    <property type="match status" value="1"/>
</dbReference>
<evidence type="ECO:0000313" key="9">
    <source>
        <dbReference type="Proteomes" id="UP000184203"/>
    </source>
</evidence>
<sequence>MPVQPDYVKKVGGILLERYPEAFTDDFDRNKESVTVLTNVDSKSVRNRIAGYITRRGGEPPRTVEREPSSTAE</sequence>
<protein>
    <recommendedName>
        <fullName evidence="4">Small ribosomal subunit protein eS17</fullName>
    </recommendedName>
</protein>
<dbReference type="GO" id="GO:0005840">
    <property type="term" value="C:ribosome"/>
    <property type="evidence" value="ECO:0007669"/>
    <property type="project" value="UniProtKB-KW"/>
</dbReference>
<dbReference type="NCBIfam" id="NF002242">
    <property type="entry name" value="PRK01151.1"/>
    <property type="match status" value="1"/>
</dbReference>
<dbReference type="InterPro" id="IPR036401">
    <property type="entry name" value="Ribosomal_eS17_sf"/>
</dbReference>
<reference evidence="7" key="2">
    <citation type="submission" date="2016-11" db="EMBL/GenBank/DDBJ databases">
        <authorList>
            <person name="Jaros S."/>
            <person name="Januszkiewicz K."/>
            <person name="Wedrychowicz H."/>
        </authorList>
    </citation>
    <scope>NUCLEOTIDE SEQUENCE [LARGE SCALE GENOMIC DNA]</scope>
    <source>
        <strain evidence="7">DX253</strain>
    </source>
</reference>
<dbReference type="Proteomes" id="UP000184203">
    <property type="component" value="Unassembled WGS sequence"/>
</dbReference>
<gene>
    <name evidence="6" type="primary">rps17E</name>
    <name evidence="4" type="synonym">rps17e</name>
    <name evidence="7" type="ORF">SAMN05444342_1049</name>
    <name evidence="6" type="ORF">ZOD2009_16853</name>
</gene>